<dbReference type="GO" id="GO:0005886">
    <property type="term" value="C:plasma membrane"/>
    <property type="evidence" value="ECO:0007669"/>
    <property type="project" value="TreeGrafter"/>
</dbReference>
<evidence type="ECO:0000259" key="2">
    <source>
        <dbReference type="SMART" id="SM00745"/>
    </source>
</evidence>
<dbReference type="KEGG" id="goe:100907744"/>
<dbReference type="GO" id="GO:0051301">
    <property type="term" value="P:cell division"/>
    <property type="evidence" value="ECO:0007669"/>
    <property type="project" value="TreeGrafter"/>
</dbReference>
<sequence length="551" mass="59439">MSTLEKPAGQAPVADFTAELGQLREAYEISYVFMDQALCFEEAGRLGEALEMYYKGLRYLNAGLDIRTDLPHCRGSEWEDARRMQRKMTRVREDAHTRIYALSSEKNPPNFAPPYSTAVAEPRPDGMSSRAGPSDGSLYPQLDSEFPPSYFEATESDPGSARDGYTYQAQSAPGAPPNAPDMMQMSARVLLSIPSGAQVFHISPNDDVQVESDATELKILTLNKAHQPITPQTVSWIQVGDFTYPLVPKKSPVLKTGYGAYVFPEISTQSETTSSIAIVLRAEVSEVDRILLDELLKDYAAFQEQPQIGLNPDEVTLGQKVSDGIVSASEVISRGLVKGAQVTSVALNYGAEKLRERLTPQQRAYMVDPRVQTGLKVARTTTHYTCKVTGFMVSVVGDMTMALGRKIAKSIAQPEVIGGVQTNAALNDALLIAGGGLTGFGKVFMGLENAAKVLAQSITTNTVTLVHHKYGGDAGEAVGDALYSVGNLALTANNVTNLGVRGIAKRTAKDAGKAVLEEYVTKTSSSTVVVEPADDRQPGPSGRNDPMHQLR</sequence>
<dbReference type="PANTHER" id="PTHR21068:SF43">
    <property type="entry name" value="SPARTIN"/>
    <property type="match status" value="1"/>
</dbReference>
<evidence type="ECO:0000313" key="4">
    <source>
        <dbReference type="RefSeq" id="XP_003741854.1"/>
    </source>
</evidence>
<dbReference type="PANTHER" id="PTHR21068">
    <property type="entry name" value="SPARTIN"/>
    <property type="match status" value="1"/>
</dbReference>
<accession>A0AAJ6QS20</accession>
<proteinExistence type="predicted"/>
<dbReference type="GO" id="GO:0030514">
    <property type="term" value="P:negative regulation of BMP signaling pathway"/>
    <property type="evidence" value="ECO:0007669"/>
    <property type="project" value="TreeGrafter"/>
</dbReference>
<name>A0AAJ6QS20_9ACAR</name>
<gene>
    <name evidence="4" type="primary">LOC100907744</name>
</gene>
<evidence type="ECO:0000313" key="3">
    <source>
        <dbReference type="Proteomes" id="UP000694867"/>
    </source>
</evidence>
<dbReference type="InterPro" id="IPR045036">
    <property type="entry name" value="Spartin-like"/>
</dbReference>
<dbReference type="InterPro" id="IPR009686">
    <property type="entry name" value="Senescence/spartin_C"/>
</dbReference>
<evidence type="ECO:0000256" key="1">
    <source>
        <dbReference type="SAM" id="MobiDB-lite"/>
    </source>
</evidence>
<reference evidence="4" key="1">
    <citation type="submission" date="2025-08" db="UniProtKB">
        <authorList>
            <consortium name="RefSeq"/>
        </authorList>
    </citation>
    <scope>IDENTIFICATION</scope>
</reference>
<dbReference type="RefSeq" id="XP_003741854.1">
    <property type="nucleotide sequence ID" value="XM_003741806.2"/>
</dbReference>
<dbReference type="InterPro" id="IPR007330">
    <property type="entry name" value="MIT_dom"/>
</dbReference>
<dbReference type="Pfam" id="PF06911">
    <property type="entry name" value="Senescence"/>
    <property type="match status" value="1"/>
</dbReference>
<keyword evidence="3" id="KW-1185">Reference proteome</keyword>
<dbReference type="AlphaFoldDB" id="A0AAJ6QS20"/>
<dbReference type="SMART" id="SM00745">
    <property type="entry name" value="MIT"/>
    <property type="match status" value="1"/>
</dbReference>
<dbReference type="Gene3D" id="1.20.58.80">
    <property type="entry name" value="Phosphotransferase system, lactose/cellobiose-type IIA subunit"/>
    <property type="match status" value="1"/>
</dbReference>
<feature type="domain" description="MIT" evidence="2">
    <location>
        <begin position="23"/>
        <end position="101"/>
    </location>
</feature>
<feature type="region of interest" description="Disordered" evidence="1">
    <location>
        <begin position="104"/>
        <end position="178"/>
    </location>
</feature>
<organism evidence="3 4">
    <name type="scientific">Galendromus occidentalis</name>
    <name type="common">western predatory mite</name>
    <dbReference type="NCBI Taxonomy" id="34638"/>
    <lineage>
        <taxon>Eukaryota</taxon>
        <taxon>Metazoa</taxon>
        <taxon>Ecdysozoa</taxon>
        <taxon>Arthropoda</taxon>
        <taxon>Chelicerata</taxon>
        <taxon>Arachnida</taxon>
        <taxon>Acari</taxon>
        <taxon>Parasitiformes</taxon>
        <taxon>Mesostigmata</taxon>
        <taxon>Gamasina</taxon>
        <taxon>Phytoseioidea</taxon>
        <taxon>Phytoseiidae</taxon>
        <taxon>Typhlodrominae</taxon>
        <taxon>Galendromus</taxon>
    </lineage>
</organism>
<dbReference type="Proteomes" id="UP000694867">
    <property type="component" value="Unplaced"/>
</dbReference>
<dbReference type="GeneID" id="100907744"/>
<protein>
    <submittedName>
        <fullName evidence="4">Spartin</fullName>
    </submittedName>
</protein>
<feature type="region of interest" description="Disordered" evidence="1">
    <location>
        <begin position="523"/>
        <end position="551"/>
    </location>
</feature>